<evidence type="ECO:0000259" key="2">
    <source>
        <dbReference type="PROSITE" id="PS50887"/>
    </source>
</evidence>
<dbReference type="KEGG" id="lsd:EMK97_16865"/>
<dbReference type="CDD" id="cd01949">
    <property type="entry name" value="GGDEF"/>
    <property type="match status" value="1"/>
</dbReference>
<dbReference type="PANTHER" id="PTHR46663">
    <property type="entry name" value="DIGUANYLATE CYCLASE DGCT-RELATED"/>
    <property type="match status" value="1"/>
</dbReference>
<dbReference type="EMBL" id="CP034759">
    <property type="protein sequence ID" value="QBG37288.1"/>
    <property type="molecule type" value="Genomic_DNA"/>
</dbReference>
<dbReference type="SUPFAM" id="SSF55073">
    <property type="entry name" value="Nucleotide cyclase"/>
    <property type="match status" value="1"/>
</dbReference>
<comment type="cofactor">
    <cofactor evidence="1">
        <name>Mg(2+)</name>
        <dbReference type="ChEBI" id="CHEBI:18420"/>
    </cofactor>
</comment>
<reference evidence="3 4" key="1">
    <citation type="submission" date="2018-12" db="EMBL/GenBank/DDBJ databases">
        <title>Complete genome of Litorilituus sediminis.</title>
        <authorList>
            <person name="Liu A."/>
            <person name="Rong J."/>
        </authorList>
    </citation>
    <scope>NUCLEOTIDE SEQUENCE [LARGE SCALE GENOMIC DNA]</scope>
    <source>
        <strain evidence="3 4">JCM 17549</strain>
    </source>
</reference>
<dbReference type="InterPro" id="IPR043128">
    <property type="entry name" value="Rev_trsase/Diguanyl_cyclase"/>
</dbReference>
<dbReference type="Proteomes" id="UP000290244">
    <property type="component" value="Chromosome"/>
</dbReference>
<dbReference type="FunFam" id="3.30.70.270:FF:000001">
    <property type="entry name" value="Diguanylate cyclase domain protein"/>
    <property type="match status" value="1"/>
</dbReference>
<evidence type="ECO:0000313" key="4">
    <source>
        <dbReference type="Proteomes" id="UP000290244"/>
    </source>
</evidence>
<name>A0A4P6P862_9GAMM</name>
<evidence type="ECO:0000256" key="1">
    <source>
        <dbReference type="ARBA" id="ARBA00001946"/>
    </source>
</evidence>
<accession>A0A4P6P862</accession>
<dbReference type="OrthoDB" id="9812260at2"/>
<dbReference type="RefSeq" id="WP_130603954.1">
    <property type="nucleotide sequence ID" value="NZ_CP034759.1"/>
</dbReference>
<dbReference type="SUPFAM" id="SSF55785">
    <property type="entry name" value="PYP-like sensor domain (PAS domain)"/>
    <property type="match status" value="1"/>
</dbReference>
<keyword evidence="4" id="KW-1185">Reference proteome</keyword>
<dbReference type="Pfam" id="PF00990">
    <property type="entry name" value="GGDEF"/>
    <property type="match status" value="1"/>
</dbReference>
<evidence type="ECO:0000313" key="3">
    <source>
        <dbReference type="EMBL" id="QBG37288.1"/>
    </source>
</evidence>
<gene>
    <name evidence="3" type="ORF">EMK97_16865</name>
</gene>
<organism evidence="3 4">
    <name type="scientific">Litorilituus sediminis</name>
    <dbReference type="NCBI Taxonomy" id="718192"/>
    <lineage>
        <taxon>Bacteria</taxon>
        <taxon>Pseudomonadati</taxon>
        <taxon>Pseudomonadota</taxon>
        <taxon>Gammaproteobacteria</taxon>
        <taxon>Alteromonadales</taxon>
        <taxon>Colwelliaceae</taxon>
        <taxon>Litorilituus</taxon>
    </lineage>
</organism>
<dbReference type="InterPro" id="IPR029787">
    <property type="entry name" value="Nucleotide_cyclase"/>
</dbReference>
<dbReference type="InterPro" id="IPR035965">
    <property type="entry name" value="PAS-like_dom_sf"/>
</dbReference>
<dbReference type="PROSITE" id="PS50887">
    <property type="entry name" value="GGDEF"/>
    <property type="match status" value="1"/>
</dbReference>
<dbReference type="GO" id="GO:0003824">
    <property type="term" value="F:catalytic activity"/>
    <property type="evidence" value="ECO:0007669"/>
    <property type="project" value="UniProtKB-ARBA"/>
</dbReference>
<dbReference type="InterPro" id="IPR000160">
    <property type="entry name" value="GGDEF_dom"/>
</dbReference>
<dbReference type="AlphaFoldDB" id="A0A4P6P862"/>
<dbReference type="PANTHER" id="PTHR46663:SF3">
    <property type="entry name" value="SLL0267 PROTEIN"/>
    <property type="match status" value="1"/>
</dbReference>
<dbReference type="Gene3D" id="3.30.70.270">
    <property type="match status" value="1"/>
</dbReference>
<sequence>MYQDVKVAHLPVINSVADLSAFNFSPDIIWVFDLDRHGFWWGNQNALNFWGLADVDALINKDLSEDTQGARKRTEQTFVKAALEGVTSDPWTTYPNGKPKVMLMRHVAVLLGEEKHRGIIAFISEQLDGNNQPENLLFAEAVRYTSVAVSCFDMQGKRLFENPAFTALYDNEALDFGARFVNSDEGKARLLQAQAQNDGHQEHVMQTKQGQRRHNVDIRTSRHPLTGDYVFLVTEYDVTELHHSIAALEQAKEELKQQAHYDALTNLPTARLTKARLASALAYAKREQSLIAVMFMDLDGFKPVNDNYGHDGGDQVLVKVAQRLSAIFRDSDTVGRLGGDEFLICLPDLQENQFALNLAQKAIDEIAKPYAIVGDDGCNYQVSLSASIGIAFYPEGGDSPEKLIQLADQTMYQAKKRGKACFVAK</sequence>
<dbReference type="InterPro" id="IPR052163">
    <property type="entry name" value="DGC-Regulatory_Protein"/>
</dbReference>
<dbReference type="NCBIfam" id="TIGR00254">
    <property type="entry name" value="GGDEF"/>
    <property type="match status" value="1"/>
</dbReference>
<dbReference type="SMART" id="SM00267">
    <property type="entry name" value="GGDEF"/>
    <property type="match status" value="1"/>
</dbReference>
<protein>
    <submittedName>
        <fullName evidence="3">Diguanylate cyclase</fullName>
    </submittedName>
</protein>
<feature type="domain" description="GGDEF" evidence="2">
    <location>
        <begin position="289"/>
        <end position="425"/>
    </location>
</feature>
<proteinExistence type="predicted"/>